<evidence type="ECO:0000313" key="3">
    <source>
        <dbReference type="Proteomes" id="UP000824109"/>
    </source>
</evidence>
<evidence type="ECO:0000259" key="1">
    <source>
        <dbReference type="SMART" id="SM00986"/>
    </source>
</evidence>
<dbReference type="SMART" id="SM00987">
    <property type="entry name" value="UreE_C"/>
    <property type="match status" value="1"/>
</dbReference>
<keyword evidence="2" id="KW-0326">Glycosidase</keyword>
<dbReference type="Gene3D" id="3.40.470.10">
    <property type="entry name" value="Uracil-DNA glycosylase-like domain"/>
    <property type="match status" value="1"/>
</dbReference>
<keyword evidence="2" id="KW-0378">Hydrolase</keyword>
<dbReference type="SMART" id="SM00986">
    <property type="entry name" value="UDG"/>
    <property type="match status" value="1"/>
</dbReference>
<dbReference type="EC" id="3.2.2.15" evidence="2"/>
<protein>
    <submittedName>
        <fullName evidence="2">DNA-deoxyinosine glycosylase</fullName>
        <ecNumber evidence="2">3.2.2.15</ecNumber>
    </submittedName>
</protein>
<dbReference type="Pfam" id="PF03167">
    <property type="entry name" value="UDG"/>
    <property type="match status" value="1"/>
</dbReference>
<dbReference type="InterPro" id="IPR005122">
    <property type="entry name" value="Uracil-DNA_glycosylase-like"/>
</dbReference>
<dbReference type="AlphaFoldDB" id="A0A9D1M9N4"/>
<reference evidence="2" key="2">
    <citation type="journal article" date="2021" name="PeerJ">
        <title>Extensive microbial diversity within the chicken gut microbiome revealed by metagenomics and culture.</title>
        <authorList>
            <person name="Gilroy R."/>
            <person name="Ravi A."/>
            <person name="Getino M."/>
            <person name="Pursley I."/>
            <person name="Horton D.L."/>
            <person name="Alikhan N.F."/>
            <person name="Baker D."/>
            <person name="Gharbi K."/>
            <person name="Hall N."/>
            <person name="Watson M."/>
            <person name="Adriaenssens E.M."/>
            <person name="Foster-Nyarko E."/>
            <person name="Jarju S."/>
            <person name="Secka A."/>
            <person name="Antonio M."/>
            <person name="Oren A."/>
            <person name="Chaudhuri R.R."/>
            <person name="La Ragione R."/>
            <person name="Hildebrand F."/>
            <person name="Pallen M.J."/>
        </authorList>
    </citation>
    <scope>NUCLEOTIDE SEQUENCE</scope>
    <source>
        <strain evidence="2">USAMLcec3-3695</strain>
    </source>
</reference>
<dbReference type="SUPFAM" id="SSF52141">
    <property type="entry name" value="Uracil-DNA glycosylase-like"/>
    <property type="match status" value="1"/>
</dbReference>
<comment type="caution">
    <text evidence="2">The sequence shown here is derived from an EMBL/GenBank/DDBJ whole genome shotgun (WGS) entry which is preliminary data.</text>
</comment>
<dbReference type="InterPro" id="IPR036895">
    <property type="entry name" value="Uracil-DNA_glycosylase-like_sf"/>
</dbReference>
<dbReference type="GO" id="GO:0033958">
    <property type="term" value="F:DNA-deoxyinosine glycosylase activity"/>
    <property type="evidence" value="ECO:0007669"/>
    <property type="project" value="UniProtKB-EC"/>
</dbReference>
<dbReference type="Proteomes" id="UP000824109">
    <property type="component" value="Unassembled WGS sequence"/>
</dbReference>
<proteinExistence type="predicted"/>
<organism evidence="2 3">
    <name type="scientific">Candidatus Ornithomonoglobus merdipullorum</name>
    <dbReference type="NCBI Taxonomy" id="2840895"/>
    <lineage>
        <taxon>Bacteria</taxon>
        <taxon>Bacillati</taxon>
        <taxon>Bacillota</taxon>
        <taxon>Clostridia</taxon>
        <taxon>Candidatus Ornithomonoglobus</taxon>
    </lineage>
</organism>
<name>A0A9D1M9N4_9FIRM</name>
<gene>
    <name evidence="2" type="ORF">IAA61_01040</name>
</gene>
<dbReference type="NCBIfam" id="TIGR04274">
    <property type="entry name" value="hypoxanDNAglyco"/>
    <property type="match status" value="1"/>
</dbReference>
<dbReference type="EMBL" id="DVNB01000013">
    <property type="protein sequence ID" value="HIU56380.1"/>
    <property type="molecule type" value="Genomic_DNA"/>
</dbReference>
<evidence type="ECO:0000313" key="2">
    <source>
        <dbReference type="EMBL" id="HIU56380.1"/>
    </source>
</evidence>
<sequence length="157" mass="17539">MALEFHNIEPVYDENSKILILGSFPSVKSRETGFFYGHPQNRFWRVVAAVRNEAVPETIAEKKAFLLRNGIAVWDVIKSCDITGSGDSSIKNAVPNDISVILKTAPIERIFCNGATSYKLYKRFLEPETGMTAVKLPSTSPANAAYSLDRLIDEWKI</sequence>
<dbReference type="CDD" id="cd10032">
    <property type="entry name" value="UDG-F6_HDG"/>
    <property type="match status" value="1"/>
</dbReference>
<dbReference type="InterPro" id="IPR026353">
    <property type="entry name" value="Hypoxan-DNA_Glyclase"/>
</dbReference>
<feature type="domain" description="Uracil-DNA glycosylase-like" evidence="1">
    <location>
        <begin position="9"/>
        <end position="156"/>
    </location>
</feature>
<reference evidence="2" key="1">
    <citation type="submission" date="2020-10" db="EMBL/GenBank/DDBJ databases">
        <authorList>
            <person name="Gilroy R."/>
        </authorList>
    </citation>
    <scope>NUCLEOTIDE SEQUENCE</scope>
    <source>
        <strain evidence="2">USAMLcec3-3695</strain>
    </source>
</reference>
<accession>A0A9D1M9N4</accession>